<dbReference type="Pfam" id="PF19777">
    <property type="entry name" value="DUF6263"/>
    <property type="match status" value="1"/>
</dbReference>
<dbReference type="AlphaFoldDB" id="A0A7C4YIN4"/>
<dbReference type="PROSITE" id="PS51257">
    <property type="entry name" value="PROKAR_LIPOPROTEIN"/>
    <property type="match status" value="1"/>
</dbReference>
<accession>A0A7C4YIN4</accession>
<name>A0A7C4YIN4_UNCW3</name>
<protein>
    <recommendedName>
        <fullName evidence="3">Lipoprotein</fullName>
    </recommendedName>
</protein>
<evidence type="ECO:0008006" key="3">
    <source>
        <dbReference type="Google" id="ProtNLM"/>
    </source>
</evidence>
<reference evidence="2" key="1">
    <citation type="journal article" date="2020" name="mSystems">
        <title>Genome- and Community-Level Interaction Insights into Carbon Utilization and Element Cycling Functions of Hydrothermarchaeota in Hydrothermal Sediment.</title>
        <authorList>
            <person name="Zhou Z."/>
            <person name="Liu Y."/>
            <person name="Xu W."/>
            <person name="Pan J."/>
            <person name="Luo Z.H."/>
            <person name="Li M."/>
        </authorList>
    </citation>
    <scope>NUCLEOTIDE SEQUENCE [LARGE SCALE GENOMIC DNA]</scope>
    <source>
        <strain evidence="2">SpSt-780</strain>
    </source>
</reference>
<comment type="caution">
    <text evidence="2">The sequence shown here is derived from an EMBL/GenBank/DDBJ whole genome shotgun (WGS) entry which is preliminary data.</text>
</comment>
<organism evidence="2">
    <name type="scientific">candidate division WOR-3 bacterium</name>
    <dbReference type="NCBI Taxonomy" id="2052148"/>
    <lineage>
        <taxon>Bacteria</taxon>
        <taxon>Bacteria division WOR-3</taxon>
    </lineage>
</organism>
<feature type="signal peptide" evidence="1">
    <location>
        <begin position="1"/>
        <end position="23"/>
    </location>
</feature>
<proteinExistence type="predicted"/>
<evidence type="ECO:0000256" key="1">
    <source>
        <dbReference type="SAM" id="SignalP"/>
    </source>
</evidence>
<gene>
    <name evidence="2" type="ORF">ENV67_06290</name>
</gene>
<evidence type="ECO:0000313" key="2">
    <source>
        <dbReference type="EMBL" id="HGW92129.1"/>
    </source>
</evidence>
<dbReference type="EMBL" id="DTHG01000079">
    <property type="protein sequence ID" value="HGW92129.1"/>
    <property type="molecule type" value="Genomic_DNA"/>
</dbReference>
<sequence>MKKIIVILTLFTLFGCATLSQVAKDVLTHLPEGLFLLKLVLNQGEVMSYHIQSTNKNKIEFLGKTQTFDIIIDSDISMLVKKISLDTISLEVKIENINGNISSDKGTISISGIDKLNGKRFDLTIKDNGDVINAGKVDGIKEFNDILSKIVGIFIFVPAKSIKIGDSWNKNSNIENEKGNYTFVLKDLIKENKFGIIEEKGIIQMKGKREIMGVNVDFNMSGNQNSEITVSMRKGIPVEKRTTINIEGTATVSPLNTPVKLYVENTILFKMK</sequence>
<dbReference type="InterPro" id="IPR046230">
    <property type="entry name" value="DUF6263"/>
</dbReference>
<feature type="chain" id="PRO_5027692728" description="Lipoprotein" evidence="1">
    <location>
        <begin position="24"/>
        <end position="272"/>
    </location>
</feature>
<keyword evidence="1" id="KW-0732">Signal</keyword>